<dbReference type="GO" id="GO:0016787">
    <property type="term" value="F:hydrolase activity"/>
    <property type="evidence" value="ECO:0007669"/>
    <property type="project" value="UniProtKB-KW"/>
</dbReference>
<dbReference type="EMBL" id="JBHSQJ010000031">
    <property type="protein sequence ID" value="MFC5907304.1"/>
    <property type="molecule type" value="Genomic_DNA"/>
</dbReference>
<reference evidence="3" key="1">
    <citation type="journal article" date="2019" name="Int. J. Syst. Evol. Microbiol.">
        <title>The Global Catalogue of Microorganisms (GCM) 10K type strain sequencing project: providing services to taxonomists for standard genome sequencing and annotation.</title>
        <authorList>
            <consortium name="The Broad Institute Genomics Platform"/>
            <consortium name="The Broad Institute Genome Sequencing Center for Infectious Disease"/>
            <person name="Wu L."/>
            <person name="Ma J."/>
        </authorList>
    </citation>
    <scope>NUCLEOTIDE SEQUENCE [LARGE SCALE GENOMIC DNA]</scope>
    <source>
        <strain evidence="3">JCM 4816</strain>
    </source>
</reference>
<dbReference type="SUPFAM" id="SSF53474">
    <property type="entry name" value="alpha/beta-Hydrolases"/>
    <property type="match status" value="1"/>
</dbReference>
<sequence length="362" mass="38783">MATVSVVGAGAVALVAGRAVSDLVLRPGRRPPATGDGLRVHAVEPGRVELTRTPETERRGVYALEWAVAGHAVVGPVLGTTSQTVVRELRQGPAPEPGAAVRITPRVDLGDPKSRWGIDFSETSVRGELGPMPAWFTSGVRDPWVIAVHGLGADRQQVLPLLPLFQRLKLPVLAMTYRNDEGAPQSPDGVGHFGETEWRDVEAAIRLAASSGASRVVLYGWSVGATMALQAAERSDHADMVRGLILDSPVLDFRGTVLRSAERRGVPSPLAALGLRAAEGRTAVDQAEFDRMASGVGLKVPTALLHSPDDTVAPIAPARRLAYNRDELVLFEQFPGAEHAALWNSAPDRYEDVLRRFLTPLL</sequence>
<dbReference type="PANTHER" id="PTHR12277:SF79">
    <property type="entry name" value="XAA-PRO DIPEPTIDYL-PEPTIDASE-RELATED"/>
    <property type="match status" value="1"/>
</dbReference>
<keyword evidence="3" id="KW-1185">Reference proteome</keyword>
<dbReference type="RefSeq" id="WP_380581583.1">
    <property type="nucleotide sequence ID" value="NZ_JBHSQJ010000031.1"/>
</dbReference>
<dbReference type="Proteomes" id="UP001596174">
    <property type="component" value="Unassembled WGS sequence"/>
</dbReference>
<dbReference type="Gene3D" id="3.40.50.1820">
    <property type="entry name" value="alpha/beta hydrolase"/>
    <property type="match status" value="1"/>
</dbReference>
<protein>
    <submittedName>
        <fullName evidence="2">Alpha/beta hydrolase family protein</fullName>
        <ecNumber evidence="2">3.4.-.-</ecNumber>
    </submittedName>
</protein>
<dbReference type="InterPro" id="IPR029058">
    <property type="entry name" value="AB_hydrolase_fold"/>
</dbReference>
<accession>A0ABW1FXV0</accession>
<dbReference type="EC" id="3.4.-.-" evidence="2"/>
<dbReference type="InterPro" id="IPR001375">
    <property type="entry name" value="Peptidase_S9_cat"/>
</dbReference>
<name>A0ABW1FXV0_9ACTN</name>
<keyword evidence="2" id="KW-0378">Hydrolase</keyword>
<dbReference type="Pfam" id="PF00326">
    <property type="entry name" value="Peptidase_S9"/>
    <property type="match status" value="1"/>
</dbReference>
<comment type="caution">
    <text evidence="2">The sequence shown here is derived from an EMBL/GenBank/DDBJ whole genome shotgun (WGS) entry which is preliminary data.</text>
</comment>
<evidence type="ECO:0000313" key="3">
    <source>
        <dbReference type="Proteomes" id="UP001596174"/>
    </source>
</evidence>
<feature type="domain" description="Peptidase S9 prolyl oligopeptidase catalytic" evidence="1">
    <location>
        <begin position="192"/>
        <end position="353"/>
    </location>
</feature>
<proteinExistence type="predicted"/>
<gene>
    <name evidence="2" type="ORF">ACFP3V_08735</name>
</gene>
<organism evidence="2 3">
    <name type="scientific">Streptacidiphilus monticola</name>
    <dbReference type="NCBI Taxonomy" id="2161674"/>
    <lineage>
        <taxon>Bacteria</taxon>
        <taxon>Bacillati</taxon>
        <taxon>Actinomycetota</taxon>
        <taxon>Actinomycetes</taxon>
        <taxon>Kitasatosporales</taxon>
        <taxon>Streptomycetaceae</taxon>
        <taxon>Streptacidiphilus</taxon>
    </lineage>
</organism>
<dbReference type="PANTHER" id="PTHR12277">
    <property type="entry name" value="ALPHA/BETA HYDROLASE DOMAIN-CONTAINING PROTEIN"/>
    <property type="match status" value="1"/>
</dbReference>
<evidence type="ECO:0000259" key="1">
    <source>
        <dbReference type="Pfam" id="PF00326"/>
    </source>
</evidence>
<evidence type="ECO:0000313" key="2">
    <source>
        <dbReference type="EMBL" id="MFC5907304.1"/>
    </source>
</evidence>